<gene>
    <name evidence="13 15" type="primary">flhB</name>
    <name evidence="15" type="ORF">CU669_19845</name>
</gene>
<keyword evidence="15" id="KW-0969">Cilium</keyword>
<feature type="compositionally biased region" description="Basic and acidic residues" evidence="14">
    <location>
        <begin position="8"/>
        <end position="22"/>
    </location>
</feature>
<dbReference type="GO" id="GO:0009306">
    <property type="term" value="P:protein secretion"/>
    <property type="evidence" value="ECO:0007669"/>
    <property type="project" value="InterPro"/>
</dbReference>
<dbReference type="Gene3D" id="3.40.1690.10">
    <property type="entry name" value="secretion proteins EscU"/>
    <property type="match status" value="1"/>
</dbReference>
<keyword evidence="6 13" id="KW-0812">Transmembrane</keyword>
<keyword evidence="15" id="KW-0282">Flagellum</keyword>
<dbReference type="InterPro" id="IPR006136">
    <property type="entry name" value="FlhB"/>
</dbReference>
<dbReference type="Pfam" id="PF01312">
    <property type="entry name" value="Bac_export_2"/>
    <property type="match status" value="1"/>
</dbReference>
<evidence type="ECO:0000256" key="4">
    <source>
        <dbReference type="ARBA" id="ARBA00022448"/>
    </source>
</evidence>
<keyword evidence="7 13" id="KW-1005">Bacterial flagellum biogenesis</keyword>
<keyword evidence="9 13" id="KW-1133">Transmembrane helix</keyword>
<dbReference type="SUPFAM" id="SSF160544">
    <property type="entry name" value="EscU C-terminal domain-like"/>
    <property type="match status" value="1"/>
</dbReference>
<dbReference type="InterPro" id="IPR006135">
    <property type="entry name" value="T3SS_substrate_exporter"/>
</dbReference>
<comment type="similarity">
    <text evidence="2 13">Belongs to the type III secretion exporter family.</text>
</comment>
<dbReference type="OrthoDB" id="9807950at2"/>
<dbReference type="FunFam" id="3.40.1690.10:FF:000001">
    <property type="entry name" value="Flagellar biosynthetic protein FlhB"/>
    <property type="match status" value="1"/>
</dbReference>
<dbReference type="GO" id="GO:0005886">
    <property type="term" value="C:plasma membrane"/>
    <property type="evidence" value="ECO:0007669"/>
    <property type="project" value="UniProtKB-SubCell"/>
</dbReference>
<keyword evidence="11 13" id="KW-1006">Bacterial flagellum protein export</keyword>
<keyword evidence="5 13" id="KW-1003">Cell membrane</keyword>
<comment type="subcellular location">
    <subcellularLocation>
        <location evidence="1">Cell membrane</location>
        <topology evidence="1">Multi-pass membrane protein</topology>
    </subcellularLocation>
</comment>
<dbReference type="EMBL" id="PGTO01000031">
    <property type="protein sequence ID" value="RAU20187.1"/>
    <property type="molecule type" value="Genomic_DNA"/>
</dbReference>
<evidence type="ECO:0000256" key="6">
    <source>
        <dbReference type="ARBA" id="ARBA00022692"/>
    </source>
</evidence>
<accession>A0A364NTH6</accession>
<keyword evidence="16" id="KW-1185">Reference proteome</keyword>
<dbReference type="NCBIfam" id="TIGR00328">
    <property type="entry name" value="flhB"/>
    <property type="match status" value="1"/>
</dbReference>
<keyword evidence="4 13" id="KW-0813">Transport</keyword>
<dbReference type="RefSeq" id="WP_112147329.1">
    <property type="nucleotide sequence ID" value="NZ_PGTO01000031.1"/>
</dbReference>
<dbReference type="Gene3D" id="6.10.250.2080">
    <property type="match status" value="1"/>
</dbReference>
<dbReference type="PRINTS" id="PR00950">
    <property type="entry name" value="TYPE3IMSPROT"/>
</dbReference>
<evidence type="ECO:0000256" key="11">
    <source>
        <dbReference type="ARBA" id="ARBA00023225"/>
    </source>
</evidence>
<proteinExistence type="inferred from homology"/>
<feature type="region of interest" description="Disordered" evidence="14">
    <location>
        <begin position="1"/>
        <end position="22"/>
    </location>
</feature>
<evidence type="ECO:0000256" key="14">
    <source>
        <dbReference type="SAM" id="MobiDB-lite"/>
    </source>
</evidence>
<evidence type="ECO:0000256" key="8">
    <source>
        <dbReference type="ARBA" id="ARBA00022927"/>
    </source>
</evidence>
<evidence type="ECO:0000256" key="1">
    <source>
        <dbReference type="ARBA" id="ARBA00004651"/>
    </source>
</evidence>
<keyword evidence="15" id="KW-0966">Cell projection</keyword>
<evidence type="ECO:0000256" key="2">
    <source>
        <dbReference type="ARBA" id="ARBA00010690"/>
    </source>
</evidence>
<dbReference type="InterPro" id="IPR029025">
    <property type="entry name" value="T3SS_substrate_exporter_C"/>
</dbReference>
<dbReference type="AlphaFoldDB" id="A0A364NTH6"/>
<name>A0A364NTH6_9PROT</name>
<feature type="transmembrane region" description="Helical" evidence="13">
    <location>
        <begin position="32"/>
        <end position="50"/>
    </location>
</feature>
<dbReference type="PANTHER" id="PTHR30531">
    <property type="entry name" value="FLAGELLAR BIOSYNTHETIC PROTEIN FLHB"/>
    <property type="match status" value="1"/>
</dbReference>
<organism evidence="15 16">
    <name type="scientific">Paramagnetospirillum kuznetsovii</name>
    <dbReference type="NCBI Taxonomy" id="2053833"/>
    <lineage>
        <taxon>Bacteria</taxon>
        <taxon>Pseudomonadati</taxon>
        <taxon>Pseudomonadota</taxon>
        <taxon>Alphaproteobacteria</taxon>
        <taxon>Rhodospirillales</taxon>
        <taxon>Magnetospirillaceae</taxon>
        <taxon>Paramagnetospirillum</taxon>
    </lineage>
</organism>
<feature type="transmembrane region" description="Helical" evidence="13">
    <location>
        <begin position="190"/>
        <end position="208"/>
    </location>
</feature>
<evidence type="ECO:0000256" key="13">
    <source>
        <dbReference type="RuleBase" id="RU364091"/>
    </source>
</evidence>
<evidence type="ECO:0000313" key="16">
    <source>
        <dbReference type="Proteomes" id="UP000251075"/>
    </source>
</evidence>
<dbReference type="GO" id="GO:0044780">
    <property type="term" value="P:bacterial-type flagellum assembly"/>
    <property type="evidence" value="ECO:0007669"/>
    <property type="project" value="InterPro"/>
</dbReference>
<keyword evidence="10 13" id="KW-0472">Membrane</keyword>
<evidence type="ECO:0000256" key="3">
    <source>
        <dbReference type="ARBA" id="ARBA00021622"/>
    </source>
</evidence>
<dbReference type="PANTHER" id="PTHR30531:SF12">
    <property type="entry name" value="FLAGELLAR BIOSYNTHETIC PROTEIN FLHB"/>
    <property type="match status" value="1"/>
</dbReference>
<feature type="transmembrane region" description="Helical" evidence="13">
    <location>
        <begin position="85"/>
        <end position="104"/>
    </location>
</feature>
<evidence type="ECO:0000256" key="10">
    <source>
        <dbReference type="ARBA" id="ARBA00023136"/>
    </source>
</evidence>
<comment type="function">
    <text evidence="12 13">Required for formation of the rod structure in the basal body of the flagellar apparatus. Together with FliI and FliH, may constitute the export apparatus of flagellin.</text>
</comment>
<dbReference type="Proteomes" id="UP000251075">
    <property type="component" value="Unassembled WGS sequence"/>
</dbReference>
<evidence type="ECO:0000256" key="12">
    <source>
        <dbReference type="ARBA" id="ARBA00025078"/>
    </source>
</evidence>
<evidence type="ECO:0000256" key="7">
    <source>
        <dbReference type="ARBA" id="ARBA00022795"/>
    </source>
</evidence>
<reference evidence="15 16" key="1">
    <citation type="submission" date="2017-11" db="EMBL/GenBank/DDBJ databases">
        <title>Draft genome sequence of magnetotactic bacterium Magnetospirillum kuznetsovii LBB-42.</title>
        <authorList>
            <person name="Grouzdev D.S."/>
            <person name="Rysina M.S."/>
            <person name="Baslerov R.V."/>
            <person name="Koziaeva V."/>
        </authorList>
    </citation>
    <scope>NUCLEOTIDE SEQUENCE [LARGE SCALE GENOMIC DNA]</scope>
    <source>
        <strain evidence="15 16">LBB-42</strain>
    </source>
</reference>
<keyword evidence="8 13" id="KW-0653">Protein transport</keyword>
<comment type="caution">
    <text evidence="13">Lacks conserved residue(s) required for the propagation of feature annotation.</text>
</comment>
<comment type="caution">
    <text evidence="15">The sequence shown here is derived from an EMBL/GenBank/DDBJ whole genome shotgun (WGS) entry which is preliminary data.</text>
</comment>
<sequence length="353" mass="39238">MSDEDKTEEPTGRKLSKAREEGSVPQSQEIKYWASLLGVLIILSLMSKSISRDVVQMMLPFIDHPHAFIMEPEILGNVLVAQVKGFLLVMMLPLALVMILGIAANVSQVGLMWNAKAFAFDLSKLSPGGAFKKIFSGRNLVDFGKSVIKLVVIGYIIYLVIKARVGDFVALAAVDIFAMLAYLRSEAVRLTFIVLIIVTVLAGADYVYQRWAFMQKMKMSRQEIKDENKDVEGDPMIKSKLRSLRMQRARQRMMAAVPQADVVVTNPTHFAVALKYDMDAMSAPVLVAKGADLIALRIRELADENEVPIVENPPLARALFATVELDQEVPPEHYKAVAEVISYVMKLKGRLAN</sequence>
<protein>
    <recommendedName>
        <fullName evidence="3 13">Flagellar biosynthetic protein FlhB</fullName>
    </recommendedName>
</protein>
<evidence type="ECO:0000256" key="9">
    <source>
        <dbReference type="ARBA" id="ARBA00022989"/>
    </source>
</evidence>
<evidence type="ECO:0000313" key="15">
    <source>
        <dbReference type="EMBL" id="RAU20187.1"/>
    </source>
</evidence>
<evidence type="ECO:0000256" key="5">
    <source>
        <dbReference type="ARBA" id="ARBA00022475"/>
    </source>
</evidence>